<dbReference type="Proteomes" id="UP000600214">
    <property type="component" value="Unassembled WGS sequence"/>
</dbReference>
<proteinExistence type="predicted"/>
<reference evidence="2" key="1">
    <citation type="journal article" date="2019" name="Int. J. Syst. Evol. Microbiol.">
        <title>The Global Catalogue of Microorganisms (GCM) 10K type strain sequencing project: providing services to taxonomists for standard genome sequencing and annotation.</title>
        <authorList>
            <consortium name="The Broad Institute Genomics Platform"/>
            <consortium name="The Broad Institute Genome Sequencing Center for Infectious Disease"/>
            <person name="Wu L."/>
            <person name="Ma J."/>
        </authorList>
    </citation>
    <scope>NUCLEOTIDE SEQUENCE [LARGE SCALE GENOMIC DNA]</scope>
    <source>
        <strain evidence="2">CGMCC 1.15288</strain>
    </source>
</reference>
<evidence type="ECO:0000313" key="2">
    <source>
        <dbReference type="Proteomes" id="UP000600214"/>
    </source>
</evidence>
<keyword evidence="2" id="KW-1185">Reference proteome</keyword>
<gene>
    <name evidence="1" type="ORF">GCM10007423_02650</name>
</gene>
<comment type="caution">
    <text evidence="1">The sequence shown here is derived from an EMBL/GenBank/DDBJ whole genome shotgun (WGS) entry which is preliminary data.</text>
</comment>
<organism evidence="1 2">
    <name type="scientific">Dyadobacter endophyticus</name>
    <dbReference type="NCBI Taxonomy" id="1749036"/>
    <lineage>
        <taxon>Bacteria</taxon>
        <taxon>Pseudomonadati</taxon>
        <taxon>Bacteroidota</taxon>
        <taxon>Cytophagia</taxon>
        <taxon>Cytophagales</taxon>
        <taxon>Spirosomataceae</taxon>
        <taxon>Dyadobacter</taxon>
    </lineage>
</organism>
<name>A0ABQ1YEJ6_9BACT</name>
<accession>A0ABQ1YEJ6</accession>
<dbReference type="EMBL" id="BMIA01000001">
    <property type="protein sequence ID" value="GGH21492.1"/>
    <property type="molecule type" value="Genomic_DNA"/>
</dbReference>
<protein>
    <submittedName>
        <fullName evidence="1">Uncharacterized protein</fullName>
    </submittedName>
</protein>
<evidence type="ECO:0000313" key="1">
    <source>
        <dbReference type="EMBL" id="GGH21492.1"/>
    </source>
</evidence>
<sequence>MDREWLEPWEKISDDQAMFFKGQLVKEITSTHPLFGLQLMPIGRSEANDDILVSLSTGKLAVVHLTWGNSGDHLWPSTELYDSWEEFVDKKMLEDNFGY</sequence>
<dbReference type="RefSeq" id="WP_188927919.1">
    <property type="nucleotide sequence ID" value="NZ_BMIA01000001.1"/>
</dbReference>